<protein>
    <submittedName>
        <fullName evidence="1">Uncharacterized protein</fullName>
    </submittedName>
</protein>
<keyword evidence="2" id="KW-1185">Reference proteome</keyword>
<proteinExistence type="predicted"/>
<dbReference type="EMBL" id="MU277215">
    <property type="protein sequence ID" value="KAI0061038.1"/>
    <property type="molecule type" value="Genomic_DNA"/>
</dbReference>
<comment type="caution">
    <text evidence="1">The sequence shown here is derived from an EMBL/GenBank/DDBJ whole genome shotgun (WGS) entry which is preliminary data.</text>
</comment>
<accession>A0ACB8SXR8</accession>
<reference evidence="1" key="1">
    <citation type="submission" date="2021-03" db="EMBL/GenBank/DDBJ databases">
        <authorList>
            <consortium name="DOE Joint Genome Institute"/>
            <person name="Ahrendt S."/>
            <person name="Looney B.P."/>
            <person name="Miyauchi S."/>
            <person name="Morin E."/>
            <person name="Drula E."/>
            <person name="Courty P.E."/>
            <person name="Chicoki N."/>
            <person name="Fauchery L."/>
            <person name="Kohler A."/>
            <person name="Kuo A."/>
            <person name="Labutti K."/>
            <person name="Pangilinan J."/>
            <person name="Lipzen A."/>
            <person name="Riley R."/>
            <person name="Andreopoulos W."/>
            <person name="He G."/>
            <person name="Johnson J."/>
            <person name="Barry K.W."/>
            <person name="Grigoriev I.V."/>
            <person name="Nagy L."/>
            <person name="Hibbett D."/>
            <person name="Henrissat B."/>
            <person name="Matheny P.B."/>
            <person name="Labbe J."/>
            <person name="Martin F."/>
        </authorList>
    </citation>
    <scope>NUCLEOTIDE SEQUENCE</scope>
    <source>
        <strain evidence="1">HHB10654</strain>
    </source>
</reference>
<name>A0ACB8SXR8_9AGAM</name>
<gene>
    <name evidence="1" type="ORF">BV25DRAFT_1827282</name>
</gene>
<evidence type="ECO:0000313" key="1">
    <source>
        <dbReference type="EMBL" id="KAI0061038.1"/>
    </source>
</evidence>
<dbReference type="Proteomes" id="UP000814140">
    <property type="component" value="Unassembled WGS sequence"/>
</dbReference>
<organism evidence="1 2">
    <name type="scientific">Artomyces pyxidatus</name>
    <dbReference type="NCBI Taxonomy" id="48021"/>
    <lineage>
        <taxon>Eukaryota</taxon>
        <taxon>Fungi</taxon>
        <taxon>Dikarya</taxon>
        <taxon>Basidiomycota</taxon>
        <taxon>Agaricomycotina</taxon>
        <taxon>Agaricomycetes</taxon>
        <taxon>Russulales</taxon>
        <taxon>Auriscalpiaceae</taxon>
        <taxon>Artomyces</taxon>
    </lineage>
</organism>
<sequence>MSMLSVSTSSASSFHSSSPHSFHSVSNNIPPSPGPSSSGGSSSSSSVVSLGQADEENVTITANRALPARKTSANNEELQLLAISTHITELSYSVSDIQTRIFEIQELRHKSQSSGDLASATSVIDQSLMALDERLEIVSQGVKAVNKSLAPLLEAAQTPTPDIPGEDSESAILLRKHATFMSEWESVQEESDVLREELKEDKWLTVFRTVTDQADGMMSSLEKAVNRCQEFIFQVLRNGPDETLSTSSSLASMGSMRSHKSPLSMDVFQSLLDSFEAKKKHYMPATTKVLSIIDKGVQDRVTKNGECLRRHADSTQRWKLLRERIARTDADMEIVRKILIGGEITPSESGSTTSGPTSKSKSRNGYLTPPSGSASGKKSRGLSASSTLSRSISPFRKFARKLTGASSKHPPPVATPVPPSKNLPRTPSSEPVATLRHRSSIFGFANHLPTTPTTPDRLGHKYSQSMTPESSPGSRRLESRLDQNTTVKSRGTLSKQPWNASTKIEPEERTVKGRRPSAVGLYNRPENISSVSTNGSPYKRSLSRSSMASSRPWSPVNSSVSTVPSSNTPIPFQRPASRTQYQTFQRPPSRAQTPSMSNVPRPRPQTPSHIPAPARGHWRSMSGNQSDAGWDEDENPTTLMQRAFSPTNTAMSSPPRSETPGGTHIPAPRPPSRSMIPAPTFHFSSPSRPGTAMSDYRPESPTQSTVSSFRSSAIRAQTPEALLRSRAQQVPFYQGHTAHSPSISQSSSAKAGRPSLSQKLPPSSFRESSVPRTPSRPSSRTGAYTPGLDASPQYIYTPGNPRDPLDAEVAAIVNSIAHGLLIERIDPPMRIIPREGEEIRAQYAFSNALARKIVTCRLTTLSRAGAKGEASTASKKVMVRVGGGWQDLQLYMLNRAAGM</sequence>
<evidence type="ECO:0000313" key="2">
    <source>
        <dbReference type="Proteomes" id="UP000814140"/>
    </source>
</evidence>
<reference evidence="1" key="2">
    <citation type="journal article" date="2022" name="New Phytol.">
        <title>Evolutionary transition to the ectomycorrhizal habit in the genomes of a hyperdiverse lineage of mushroom-forming fungi.</title>
        <authorList>
            <person name="Looney B."/>
            <person name="Miyauchi S."/>
            <person name="Morin E."/>
            <person name="Drula E."/>
            <person name="Courty P.E."/>
            <person name="Kohler A."/>
            <person name="Kuo A."/>
            <person name="LaButti K."/>
            <person name="Pangilinan J."/>
            <person name="Lipzen A."/>
            <person name="Riley R."/>
            <person name="Andreopoulos W."/>
            <person name="He G."/>
            <person name="Johnson J."/>
            <person name="Nolan M."/>
            <person name="Tritt A."/>
            <person name="Barry K.W."/>
            <person name="Grigoriev I.V."/>
            <person name="Nagy L.G."/>
            <person name="Hibbett D."/>
            <person name="Henrissat B."/>
            <person name="Matheny P.B."/>
            <person name="Labbe J."/>
            <person name="Martin F.M."/>
        </authorList>
    </citation>
    <scope>NUCLEOTIDE SEQUENCE</scope>
    <source>
        <strain evidence="1">HHB10654</strain>
    </source>
</reference>